<dbReference type="GeneID" id="36549472"/>
<feature type="region of interest" description="Disordered" evidence="1">
    <location>
        <begin position="22"/>
        <end position="66"/>
    </location>
</feature>
<proteinExistence type="predicted"/>
<dbReference type="AlphaFoldDB" id="A0A2I1CX72"/>
<protein>
    <submittedName>
        <fullName evidence="2">Uncharacterized protein</fullName>
    </submittedName>
</protein>
<evidence type="ECO:0000256" key="1">
    <source>
        <dbReference type="SAM" id="MobiDB-lite"/>
    </source>
</evidence>
<reference evidence="2" key="1">
    <citation type="submission" date="2016-12" db="EMBL/GenBank/DDBJ databases">
        <title>The genomes of Aspergillus section Nigri reveals drivers in fungal speciation.</title>
        <authorList>
            <consortium name="DOE Joint Genome Institute"/>
            <person name="Vesth T.C."/>
            <person name="Nybo J."/>
            <person name="Theobald S."/>
            <person name="Brandl J."/>
            <person name="Frisvad J.C."/>
            <person name="Nielsen K.F."/>
            <person name="Lyhne E.K."/>
            <person name="Kogle M.E."/>
            <person name="Kuo A."/>
            <person name="Riley R."/>
            <person name="Clum A."/>
            <person name="Nolan M."/>
            <person name="Lipzen A."/>
            <person name="Salamov A."/>
            <person name="Henrissat B."/>
            <person name="Wiebenga A."/>
            <person name="De vries R.P."/>
            <person name="Grigoriev I.V."/>
            <person name="Mortensen U.H."/>
            <person name="Andersen M.R."/>
            <person name="Baker S.E."/>
        </authorList>
    </citation>
    <scope>NUCLEOTIDE SEQUENCE</scope>
    <source>
        <strain evidence="2">IBT 28561</strain>
    </source>
</reference>
<feature type="compositionally biased region" description="Polar residues" evidence="1">
    <location>
        <begin position="22"/>
        <end position="36"/>
    </location>
</feature>
<keyword evidence="3" id="KW-1185">Reference proteome</keyword>
<dbReference type="RefSeq" id="XP_024690831.1">
    <property type="nucleotide sequence ID" value="XM_024841943.1"/>
</dbReference>
<organism evidence="2 3">
    <name type="scientific">Aspergillus campestris (strain IBT 28561)</name>
    <dbReference type="NCBI Taxonomy" id="1392248"/>
    <lineage>
        <taxon>Eukaryota</taxon>
        <taxon>Fungi</taxon>
        <taxon>Dikarya</taxon>
        <taxon>Ascomycota</taxon>
        <taxon>Pezizomycotina</taxon>
        <taxon>Eurotiomycetes</taxon>
        <taxon>Eurotiomycetidae</taxon>
        <taxon>Eurotiales</taxon>
        <taxon>Aspergillaceae</taxon>
        <taxon>Aspergillus</taxon>
        <taxon>Aspergillus subgen. Circumdati</taxon>
    </lineage>
</organism>
<gene>
    <name evidence="2" type="ORF">P168DRAFT_43326</name>
</gene>
<feature type="compositionally biased region" description="Basic and acidic residues" evidence="1">
    <location>
        <begin position="116"/>
        <end position="126"/>
    </location>
</feature>
<accession>A0A2I1CX72</accession>
<dbReference type="EMBL" id="MSFM01000010">
    <property type="protein sequence ID" value="PKY02237.1"/>
    <property type="molecule type" value="Genomic_DNA"/>
</dbReference>
<comment type="caution">
    <text evidence="2">The sequence shown here is derived from an EMBL/GenBank/DDBJ whole genome shotgun (WGS) entry which is preliminary data.</text>
</comment>
<dbReference type="Proteomes" id="UP000234254">
    <property type="component" value="Unassembled WGS sequence"/>
</dbReference>
<name>A0A2I1CX72_ASPC2</name>
<evidence type="ECO:0000313" key="2">
    <source>
        <dbReference type="EMBL" id="PKY02237.1"/>
    </source>
</evidence>
<sequence length="126" mass="14576">MGRTNHASRSISSSIYLNPPVLTSSILSHPRNNAQRPRSPHQTNQVNQHQHHQQKKKKKRIKMKSKKVPAWMILQDPSCTAYVSPRLVLSILPMLCQHPLKHPSLTRSIQRIPPGGEEKTRLRMWR</sequence>
<feature type="region of interest" description="Disordered" evidence="1">
    <location>
        <begin position="107"/>
        <end position="126"/>
    </location>
</feature>
<evidence type="ECO:0000313" key="3">
    <source>
        <dbReference type="Proteomes" id="UP000234254"/>
    </source>
</evidence>
<dbReference type="VEuPathDB" id="FungiDB:P168DRAFT_43326"/>
<dbReference type="OrthoDB" id="10463363at2759"/>
<feature type="compositionally biased region" description="Basic residues" evidence="1">
    <location>
        <begin position="49"/>
        <end position="66"/>
    </location>
</feature>